<dbReference type="EMBL" id="ANHY01000019">
    <property type="protein sequence ID" value="EKV27499.1"/>
    <property type="molecule type" value="Genomic_DNA"/>
</dbReference>
<dbReference type="HAMAP" id="MF_01629">
    <property type="entry name" value="PdxH"/>
    <property type="match status" value="1"/>
</dbReference>
<evidence type="ECO:0000313" key="11">
    <source>
        <dbReference type="EMBL" id="EKV27499.1"/>
    </source>
</evidence>
<comment type="subunit">
    <text evidence="2 7">Homodimer.</text>
</comment>
<dbReference type="InterPro" id="IPR011576">
    <property type="entry name" value="Pyridox_Oxase_N"/>
</dbReference>
<feature type="binding site" evidence="7">
    <location>
        <begin position="176"/>
        <end position="178"/>
    </location>
    <ligand>
        <name>substrate</name>
    </ligand>
</feature>
<dbReference type="PANTHER" id="PTHR10851">
    <property type="entry name" value="PYRIDOXINE-5-PHOSPHATE OXIDASE"/>
    <property type="match status" value="1"/>
</dbReference>
<feature type="binding site" evidence="7">
    <location>
        <position position="112"/>
    </location>
    <ligand>
        <name>substrate</name>
    </ligand>
</feature>
<sequence length="199" mass="22851">MSALDEADDPFALFESWLTEAGEHELNDPNAMALATATPDGRPSIRMVLLKGFDAQGFVFYTNLESRKGRELLENPHAALCFHWKSLRRQVRVEGPVALVPDAEADEYFNSRPRDSRIGAWASQQSRPMAGRFELEKRVAQFAAKYAIGKVPRPPHWSGFRMTPTRIEFWQDRPFRLHDRIVFSRAAEGEDWSTERLYP</sequence>
<feature type="binding site" evidence="7 8">
    <location>
        <position position="170"/>
    </location>
    <ligand>
        <name>FMN</name>
        <dbReference type="ChEBI" id="CHEBI:58210"/>
    </ligand>
</feature>
<dbReference type="Pfam" id="PF01243">
    <property type="entry name" value="PNPOx_N"/>
    <property type="match status" value="1"/>
</dbReference>
<feature type="binding site" evidence="7 8">
    <location>
        <position position="67"/>
    </location>
    <ligand>
        <name>FMN</name>
        <dbReference type="ChEBI" id="CHEBI:58210"/>
    </ligand>
</feature>
<feature type="domain" description="Pyridoxamine 5'-phosphate oxidase N-terminal" evidence="9">
    <location>
        <begin position="19"/>
        <end position="143"/>
    </location>
</feature>
<dbReference type="PROSITE" id="PS01064">
    <property type="entry name" value="PYRIDOX_OXIDASE"/>
    <property type="match status" value="1"/>
</dbReference>
<evidence type="ECO:0000256" key="4">
    <source>
        <dbReference type="ARBA" id="ARBA00022643"/>
    </source>
</evidence>
<feature type="binding site" evidence="7 8">
    <location>
        <position position="90"/>
    </location>
    <ligand>
        <name>FMN</name>
        <dbReference type="ChEBI" id="CHEBI:58210"/>
    </ligand>
</feature>
<reference evidence="11 12" key="1">
    <citation type="journal article" date="2013" name="Genome Announc.">
        <title>Draft Genome Sequence of an Alphaproteobacterium, Caenispirillum salinarum AK4(T), Isolated from a Solar Saltern.</title>
        <authorList>
            <person name="Khatri I."/>
            <person name="Singh A."/>
            <person name="Korpole S."/>
            <person name="Pinnaka A.K."/>
            <person name="Subramanian S."/>
        </authorList>
    </citation>
    <scope>NUCLEOTIDE SEQUENCE [LARGE SCALE GENOMIC DNA]</scope>
    <source>
        <strain evidence="11 12">AK4</strain>
    </source>
</reference>
<gene>
    <name evidence="7" type="primary">pdxH</name>
    <name evidence="11" type="ORF">C882_1345</name>
</gene>
<dbReference type="InterPro" id="IPR012349">
    <property type="entry name" value="Split_barrel_FMN-bd"/>
</dbReference>
<dbReference type="SUPFAM" id="SSF50475">
    <property type="entry name" value="FMN-binding split barrel"/>
    <property type="match status" value="1"/>
</dbReference>
<dbReference type="AlphaFoldDB" id="K9GRW4"/>
<evidence type="ECO:0000256" key="2">
    <source>
        <dbReference type="ARBA" id="ARBA00011738"/>
    </source>
</evidence>
<comment type="pathway">
    <text evidence="7">Cofactor metabolism; pyridoxal 5'-phosphate salvage; pyridoxal 5'-phosphate from pyridoxine 5'-phosphate: step 1/1.</text>
</comment>
<evidence type="ECO:0000313" key="12">
    <source>
        <dbReference type="Proteomes" id="UP000009881"/>
    </source>
</evidence>
<evidence type="ECO:0000256" key="6">
    <source>
        <dbReference type="ARBA" id="ARBA00023096"/>
    </source>
</evidence>
<feature type="binding site" evidence="7 8">
    <location>
        <position position="180"/>
    </location>
    <ligand>
        <name>FMN</name>
        <dbReference type="ChEBI" id="CHEBI:58210"/>
    </ligand>
</feature>
<dbReference type="NCBIfam" id="TIGR00558">
    <property type="entry name" value="pdxH"/>
    <property type="match status" value="1"/>
</dbReference>
<dbReference type="STRING" id="1238182.C882_1345"/>
<comment type="pathway">
    <text evidence="7">Cofactor metabolism; pyridoxal 5'-phosphate salvage; pyridoxal 5'-phosphate from pyridoxamine 5'-phosphate: step 1/1.</text>
</comment>
<comment type="caution">
    <text evidence="11">The sequence shown here is derived from an EMBL/GenBank/DDBJ whole genome shotgun (WGS) entry which is preliminary data.</text>
</comment>
<organism evidence="11 12">
    <name type="scientific">Caenispirillum salinarum AK4</name>
    <dbReference type="NCBI Taxonomy" id="1238182"/>
    <lineage>
        <taxon>Bacteria</taxon>
        <taxon>Pseudomonadati</taxon>
        <taxon>Pseudomonadota</taxon>
        <taxon>Alphaproteobacteria</taxon>
        <taxon>Rhodospirillales</taxon>
        <taxon>Novispirillaceae</taxon>
        <taxon>Caenispirillum</taxon>
    </lineage>
</organism>
<proteinExistence type="inferred from homology"/>
<evidence type="ECO:0000256" key="5">
    <source>
        <dbReference type="ARBA" id="ARBA00023002"/>
    </source>
</evidence>
<keyword evidence="3 7" id="KW-0285">Flavoprotein</keyword>
<feature type="binding site" evidence="7 8">
    <location>
        <begin position="61"/>
        <end position="62"/>
    </location>
    <ligand>
        <name>FMN</name>
        <dbReference type="ChEBI" id="CHEBI:58210"/>
    </ligand>
</feature>
<comment type="catalytic activity">
    <reaction evidence="7">
        <text>pyridoxine 5'-phosphate + O2 = pyridoxal 5'-phosphate + H2O2</text>
        <dbReference type="Rhea" id="RHEA:15149"/>
        <dbReference type="ChEBI" id="CHEBI:15379"/>
        <dbReference type="ChEBI" id="CHEBI:16240"/>
        <dbReference type="ChEBI" id="CHEBI:58589"/>
        <dbReference type="ChEBI" id="CHEBI:597326"/>
        <dbReference type="EC" id="1.4.3.5"/>
    </reaction>
</comment>
<dbReference type="InterPro" id="IPR019740">
    <property type="entry name" value="Pyridox_Oxase_CS"/>
</dbReference>
<comment type="function">
    <text evidence="7">Catalyzes the oxidation of either pyridoxine 5'-phosphate (PNP) or pyridoxamine 5'-phosphate (PMP) into pyridoxal 5'-phosphate (PLP).</text>
</comment>
<keyword evidence="12" id="KW-1185">Reference proteome</keyword>
<comment type="cofactor">
    <cofactor evidence="7 8">
        <name>FMN</name>
        <dbReference type="ChEBI" id="CHEBI:58210"/>
    </cofactor>
    <text evidence="7 8">Binds 1 FMN per subunit.</text>
</comment>
<evidence type="ECO:0000256" key="7">
    <source>
        <dbReference type="HAMAP-Rule" id="MF_01629"/>
    </source>
</evidence>
<dbReference type="InterPro" id="IPR019576">
    <property type="entry name" value="Pyridoxamine_oxidase_dimer_C"/>
</dbReference>
<keyword evidence="6 7" id="KW-0664">Pyridoxine biosynthesis</keyword>
<evidence type="ECO:0000256" key="1">
    <source>
        <dbReference type="ARBA" id="ARBA00007301"/>
    </source>
</evidence>
<feature type="domain" description="Pyridoxine 5'-phosphate oxidase dimerisation C-terminal" evidence="10">
    <location>
        <begin position="157"/>
        <end position="199"/>
    </location>
</feature>
<evidence type="ECO:0000256" key="8">
    <source>
        <dbReference type="PIRSR" id="PIRSR000190-2"/>
    </source>
</evidence>
<dbReference type="RefSeq" id="WP_009542001.1">
    <property type="nucleotide sequence ID" value="NZ_ANHY01000019.1"/>
</dbReference>
<dbReference type="FunFam" id="2.30.110.10:FF:000020">
    <property type="entry name" value="PNPO isoform 11"/>
    <property type="match status" value="1"/>
</dbReference>
<feature type="binding site" evidence="7">
    <location>
        <position position="51"/>
    </location>
    <ligand>
        <name>substrate</name>
    </ligand>
</feature>
<name>K9GRW4_9PROT</name>
<dbReference type="GO" id="GO:0010181">
    <property type="term" value="F:FMN binding"/>
    <property type="evidence" value="ECO:0007669"/>
    <property type="project" value="UniProtKB-UniRule"/>
</dbReference>
<dbReference type="InterPro" id="IPR000659">
    <property type="entry name" value="Pyridox_Oxase"/>
</dbReference>
<comment type="catalytic activity">
    <reaction evidence="7">
        <text>pyridoxamine 5'-phosphate + O2 + H2O = pyridoxal 5'-phosphate + H2O2 + NH4(+)</text>
        <dbReference type="Rhea" id="RHEA:15817"/>
        <dbReference type="ChEBI" id="CHEBI:15377"/>
        <dbReference type="ChEBI" id="CHEBI:15379"/>
        <dbReference type="ChEBI" id="CHEBI:16240"/>
        <dbReference type="ChEBI" id="CHEBI:28938"/>
        <dbReference type="ChEBI" id="CHEBI:58451"/>
        <dbReference type="ChEBI" id="CHEBI:597326"/>
        <dbReference type="EC" id="1.4.3.5"/>
    </reaction>
</comment>
<keyword evidence="4 7" id="KW-0288">FMN</keyword>
<dbReference type="PATRIC" id="fig|1238182.3.peg.3559"/>
<feature type="binding site" evidence="7 8">
    <location>
        <begin position="46"/>
        <end position="51"/>
    </location>
    <ligand>
        <name>FMN</name>
        <dbReference type="ChEBI" id="CHEBI:58210"/>
    </ligand>
</feature>
<keyword evidence="5 7" id="KW-0560">Oxidoreductase</keyword>
<feature type="binding site" evidence="7 8">
    <location>
        <position position="68"/>
    </location>
    <ligand>
        <name>FMN</name>
        <dbReference type="ChEBI" id="CHEBI:58210"/>
    </ligand>
</feature>
<dbReference type="Pfam" id="PF10590">
    <property type="entry name" value="PNP_phzG_C"/>
    <property type="match status" value="1"/>
</dbReference>
<feature type="binding site" evidence="7 8">
    <location>
        <begin position="125"/>
        <end position="126"/>
    </location>
    <ligand>
        <name>FMN</name>
        <dbReference type="ChEBI" id="CHEBI:58210"/>
    </ligand>
</feature>
<accession>K9GRW4</accession>
<dbReference type="Proteomes" id="UP000009881">
    <property type="component" value="Unassembled WGS sequence"/>
</dbReference>
<feature type="binding site" evidence="7">
    <location>
        <position position="108"/>
    </location>
    <ligand>
        <name>substrate</name>
    </ligand>
</feature>
<dbReference type="PIRSF" id="PIRSF000190">
    <property type="entry name" value="Pyd_amn-ph_oxd"/>
    <property type="match status" value="1"/>
</dbReference>
<dbReference type="Gene3D" id="2.30.110.10">
    <property type="entry name" value="Electron Transport, Fmn-binding Protein, Chain A"/>
    <property type="match status" value="1"/>
</dbReference>
<dbReference type="GO" id="GO:0004733">
    <property type="term" value="F:pyridoxamine phosphate oxidase activity"/>
    <property type="evidence" value="ECO:0007669"/>
    <property type="project" value="UniProtKB-UniRule"/>
</dbReference>
<feature type="binding site" evidence="7">
    <location>
        <position position="116"/>
    </location>
    <ligand>
        <name>substrate</name>
    </ligand>
</feature>
<protein>
    <recommendedName>
        <fullName evidence="7">Pyridoxine/pyridoxamine 5'-phosphate oxidase</fullName>
        <ecNumber evidence="7">1.4.3.5</ecNumber>
    </recommendedName>
    <alternativeName>
        <fullName evidence="7">PNP/PMP oxidase</fullName>
        <shortName evidence="7">PNPOx</shortName>
    </alternativeName>
    <alternativeName>
        <fullName evidence="7">Pyridoxal 5'-phosphate synthase</fullName>
    </alternativeName>
</protein>
<dbReference type="GO" id="GO:0008615">
    <property type="term" value="P:pyridoxine biosynthetic process"/>
    <property type="evidence" value="ECO:0007669"/>
    <property type="project" value="UniProtKB-UniRule"/>
</dbReference>
<evidence type="ECO:0000259" key="10">
    <source>
        <dbReference type="Pfam" id="PF10590"/>
    </source>
</evidence>
<dbReference type="OrthoDB" id="9780392at2"/>
<dbReference type="PANTHER" id="PTHR10851:SF0">
    <property type="entry name" value="PYRIDOXINE-5'-PHOSPHATE OXIDASE"/>
    <property type="match status" value="1"/>
</dbReference>
<dbReference type="EC" id="1.4.3.5" evidence="7"/>
<evidence type="ECO:0000256" key="3">
    <source>
        <dbReference type="ARBA" id="ARBA00022630"/>
    </source>
</evidence>
<dbReference type="eggNOG" id="COG0259">
    <property type="taxonomic scope" value="Bacteria"/>
</dbReference>
<comment type="similarity">
    <text evidence="1 7">Belongs to the pyridoxamine 5'-phosphate oxidase family.</text>
</comment>
<dbReference type="UniPathway" id="UPA01068">
    <property type="reaction ID" value="UER00304"/>
</dbReference>
<dbReference type="NCBIfam" id="NF004231">
    <property type="entry name" value="PRK05679.1"/>
    <property type="match status" value="1"/>
</dbReference>
<evidence type="ECO:0000259" key="9">
    <source>
        <dbReference type="Pfam" id="PF01243"/>
    </source>
</evidence>